<accession>A0A319AMM9</accession>
<keyword evidence="3" id="KW-1185">Reference proteome</keyword>
<feature type="compositionally biased region" description="Polar residues" evidence="1">
    <location>
        <begin position="1"/>
        <end position="10"/>
    </location>
</feature>
<dbReference type="RefSeq" id="XP_025433794.1">
    <property type="nucleotide sequence ID" value="XM_025571005.1"/>
</dbReference>
<dbReference type="GeneID" id="37072233"/>
<gene>
    <name evidence="2" type="ORF">BP01DRAFT_198313</name>
</gene>
<proteinExistence type="predicted"/>
<organism evidence="2 3">
    <name type="scientific">Aspergillus saccharolyticus JOP 1030-1</name>
    <dbReference type="NCBI Taxonomy" id="1450539"/>
    <lineage>
        <taxon>Eukaryota</taxon>
        <taxon>Fungi</taxon>
        <taxon>Dikarya</taxon>
        <taxon>Ascomycota</taxon>
        <taxon>Pezizomycotina</taxon>
        <taxon>Eurotiomycetes</taxon>
        <taxon>Eurotiomycetidae</taxon>
        <taxon>Eurotiales</taxon>
        <taxon>Aspergillaceae</taxon>
        <taxon>Aspergillus</taxon>
        <taxon>Aspergillus subgen. Circumdati</taxon>
    </lineage>
</organism>
<name>A0A319AMM9_9EURO</name>
<sequence length="87" mass="9720">MLSNATTARTGTAAKPEENVPNPLSISRKPVDGPPIPFPRYLQAKIVKWHEAHGEKRCKRSPIPTSDVRCLGEPKVFDRNGEELHFC</sequence>
<evidence type="ECO:0000313" key="3">
    <source>
        <dbReference type="Proteomes" id="UP000248349"/>
    </source>
</evidence>
<feature type="region of interest" description="Disordered" evidence="1">
    <location>
        <begin position="1"/>
        <end position="34"/>
    </location>
</feature>
<reference evidence="2 3" key="1">
    <citation type="submission" date="2016-12" db="EMBL/GenBank/DDBJ databases">
        <title>The genomes of Aspergillus section Nigri reveals drivers in fungal speciation.</title>
        <authorList>
            <consortium name="DOE Joint Genome Institute"/>
            <person name="Vesth T.C."/>
            <person name="Nybo J."/>
            <person name="Theobald S."/>
            <person name="Brandl J."/>
            <person name="Frisvad J.C."/>
            <person name="Nielsen K.F."/>
            <person name="Lyhne E.K."/>
            <person name="Kogle M.E."/>
            <person name="Kuo A."/>
            <person name="Riley R."/>
            <person name="Clum A."/>
            <person name="Nolan M."/>
            <person name="Lipzen A."/>
            <person name="Salamov A."/>
            <person name="Henrissat B."/>
            <person name="Wiebenga A."/>
            <person name="De Vries R.P."/>
            <person name="Grigoriev I.V."/>
            <person name="Mortensen U.H."/>
            <person name="Andersen M.R."/>
            <person name="Baker S.E."/>
        </authorList>
    </citation>
    <scope>NUCLEOTIDE SEQUENCE [LARGE SCALE GENOMIC DNA]</scope>
    <source>
        <strain evidence="2 3">JOP 1030-1</strain>
    </source>
</reference>
<protein>
    <submittedName>
        <fullName evidence="2">Uncharacterized protein</fullName>
    </submittedName>
</protein>
<dbReference type="OrthoDB" id="4506493at2759"/>
<dbReference type="Proteomes" id="UP000248349">
    <property type="component" value="Unassembled WGS sequence"/>
</dbReference>
<evidence type="ECO:0000256" key="1">
    <source>
        <dbReference type="SAM" id="MobiDB-lite"/>
    </source>
</evidence>
<evidence type="ECO:0000313" key="2">
    <source>
        <dbReference type="EMBL" id="PYH47812.1"/>
    </source>
</evidence>
<dbReference type="AlphaFoldDB" id="A0A319AMM9"/>
<dbReference type="EMBL" id="KZ821223">
    <property type="protein sequence ID" value="PYH47812.1"/>
    <property type="molecule type" value="Genomic_DNA"/>
</dbReference>